<name>A0A1Z1FDS7_9SPHN</name>
<gene>
    <name evidence="1" type="ORF">A9D14_12480</name>
</gene>
<accession>A0A1Z1FDS7</accession>
<proteinExistence type="predicted"/>
<dbReference type="KEGG" id="cman:A9D14_12480"/>
<evidence type="ECO:0000313" key="1">
    <source>
        <dbReference type="EMBL" id="ARU16837.1"/>
    </source>
</evidence>
<dbReference type="EMBL" id="CP019602">
    <property type="protein sequence ID" value="ARU16837.1"/>
    <property type="molecule type" value="Genomic_DNA"/>
</dbReference>
<protein>
    <submittedName>
        <fullName evidence="1">Uncharacterized protein</fullName>
    </submittedName>
</protein>
<reference evidence="1 2" key="1">
    <citation type="submission" date="2017-01" db="EMBL/GenBank/DDBJ databases">
        <title>Complete genome sequence of esterase-producing bacterium Croceicoccus marinus E4A9.</title>
        <authorList>
            <person name="Wu Y.-H."/>
            <person name="Cheng H."/>
            <person name="Xu L."/>
            <person name="Huo Y.-Y."/>
            <person name="Wang C.-S."/>
            <person name="Xu X.-W."/>
        </authorList>
    </citation>
    <scope>NUCLEOTIDE SEQUENCE [LARGE SCALE GENOMIC DNA]</scope>
    <source>
        <strain evidence="1 2">E4A9</strain>
    </source>
</reference>
<organism evidence="1 2">
    <name type="scientific">Croceicoccus marinus</name>
    <dbReference type="NCBI Taxonomy" id="450378"/>
    <lineage>
        <taxon>Bacteria</taxon>
        <taxon>Pseudomonadati</taxon>
        <taxon>Pseudomonadota</taxon>
        <taxon>Alphaproteobacteria</taxon>
        <taxon>Sphingomonadales</taxon>
        <taxon>Erythrobacteraceae</taxon>
        <taxon>Croceicoccus</taxon>
    </lineage>
</organism>
<dbReference type="Proteomes" id="UP000195807">
    <property type="component" value="Chromosome"/>
</dbReference>
<sequence>MALWQFVFDLVPAFAVTNAEVYVVRTDRNQLNGVKFGFALQDTNLLYARLNQLLPEKQSWADGLRIWGDERAHDIQVHFDACWIELVQCRLDVRDPTPTLMNGVCALARDLSCVFVARDGGAVIQPCYEPLLRVMMQSRAIRFVNDPTTVLREAKPPLNGD</sequence>
<evidence type="ECO:0000313" key="2">
    <source>
        <dbReference type="Proteomes" id="UP000195807"/>
    </source>
</evidence>
<keyword evidence="2" id="KW-1185">Reference proteome</keyword>
<dbReference type="AlphaFoldDB" id="A0A1Z1FDS7"/>